<proteinExistence type="predicted"/>
<dbReference type="NCBIfam" id="NF007342">
    <property type="entry name" value="PRK09834.1-4"/>
    <property type="match status" value="1"/>
</dbReference>
<gene>
    <name evidence="6" type="ORF">FNB15_09900</name>
</gene>
<dbReference type="Pfam" id="PF09339">
    <property type="entry name" value="HTH_IclR"/>
    <property type="match status" value="1"/>
</dbReference>
<dbReference type="Pfam" id="PF01614">
    <property type="entry name" value="IclR_C"/>
    <property type="match status" value="1"/>
</dbReference>
<protein>
    <submittedName>
        <fullName evidence="6">DNA-binding transcriptional regulator</fullName>
    </submittedName>
</protein>
<dbReference type="Gene3D" id="3.30.450.40">
    <property type="match status" value="1"/>
</dbReference>
<dbReference type="GO" id="GO:0003700">
    <property type="term" value="F:DNA-binding transcription factor activity"/>
    <property type="evidence" value="ECO:0007669"/>
    <property type="project" value="TreeGrafter"/>
</dbReference>
<dbReference type="InterPro" id="IPR029016">
    <property type="entry name" value="GAF-like_dom_sf"/>
</dbReference>
<dbReference type="GO" id="GO:0003677">
    <property type="term" value="F:DNA binding"/>
    <property type="evidence" value="ECO:0007669"/>
    <property type="project" value="UniProtKB-KW"/>
</dbReference>
<keyword evidence="2 6" id="KW-0238">DNA-binding</keyword>
<organism evidence="6 7">
    <name type="scientific">Ferrovibrio terrae</name>
    <dbReference type="NCBI Taxonomy" id="2594003"/>
    <lineage>
        <taxon>Bacteria</taxon>
        <taxon>Pseudomonadati</taxon>
        <taxon>Pseudomonadota</taxon>
        <taxon>Alphaproteobacteria</taxon>
        <taxon>Rhodospirillales</taxon>
        <taxon>Rhodospirillaceae</taxon>
        <taxon>Ferrovibrio</taxon>
    </lineage>
</organism>
<feature type="domain" description="IclR-ED" evidence="5">
    <location>
        <begin position="74"/>
        <end position="260"/>
    </location>
</feature>
<evidence type="ECO:0000313" key="7">
    <source>
        <dbReference type="Proteomes" id="UP000317496"/>
    </source>
</evidence>
<sequence length="263" mass="28489">MPLASDRATDQVQSVTRALDLLQALNRQKVASIKQLHDTTGLPKPTIVRLLKTLTAKGYVANDPRQGGYSVTSLVRALSCGFHGDPLVVEAGRAWAIDLTRRFKWPAAIAVLDENAMTVRFSTIPESPISPFHGTVGLRLSLVSRSLGRAYLAFCPTAERNILLQMLSASKDPEDAAARRPAALLRALQSIRSQGFAERDPNVEPKSSSTLGVPVMDGDRVVATLGLTYFTSAMKRAQAVELYVPHLRSAADNITRSISRLGS</sequence>
<dbReference type="PANTHER" id="PTHR30136">
    <property type="entry name" value="HELIX-TURN-HELIX TRANSCRIPTIONAL REGULATOR, ICLR FAMILY"/>
    <property type="match status" value="1"/>
</dbReference>
<dbReference type="InterPro" id="IPR005471">
    <property type="entry name" value="Tscrpt_reg_IclR_N"/>
</dbReference>
<dbReference type="InterPro" id="IPR014757">
    <property type="entry name" value="Tscrpt_reg_IclR_C"/>
</dbReference>
<feature type="domain" description="HTH iclR-type" evidence="4">
    <location>
        <begin position="12"/>
        <end position="73"/>
    </location>
</feature>
<evidence type="ECO:0000256" key="1">
    <source>
        <dbReference type="ARBA" id="ARBA00023015"/>
    </source>
</evidence>
<dbReference type="SMART" id="SM00346">
    <property type="entry name" value="HTH_ICLR"/>
    <property type="match status" value="1"/>
</dbReference>
<keyword evidence="3" id="KW-0804">Transcription</keyword>
<evidence type="ECO:0000259" key="5">
    <source>
        <dbReference type="PROSITE" id="PS51078"/>
    </source>
</evidence>
<reference evidence="6 7" key="1">
    <citation type="submission" date="2019-07" db="EMBL/GenBank/DDBJ databases">
        <title>Genome sequencing for Ferrovibrio sp. K5.</title>
        <authorList>
            <person name="Park S.-J."/>
        </authorList>
    </citation>
    <scope>NUCLEOTIDE SEQUENCE [LARGE SCALE GENOMIC DNA]</scope>
    <source>
        <strain evidence="6 7">K5</strain>
    </source>
</reference>
<evidence type="ECO:0000259" key="4">
    <source>
        <dbReference type="PROSITE" id="PS51077"/>
    </source>
</evidence>
<keyword evidence="7" id="KW-1185">Reference proteome</keyword>
<dbReference type="KEGG" id="fer:FNB15_09900"/>
<dbReference type="InterPro" id="IPR036390">
    <property type="entry name" value="WH_DNA-bd_sf"/>
</dbReference>
<dbReference type="EMBL" id="CP041636">
    <property type="protein sequence ID" value="QDO97562.1"/>
    <property type="molecule type" value="Genomic_DNA"/>
</dbReference>
<dbReference type="OrthoDB" id="9807558at2"/>
<dbReference type="GO" id="GO:0045892">
    <property type="term" value="P:negative regulation of DNA-templated transcription"/>
    <property type="evidence" value="ECO:0007669"/>
    <property type="project" value="TreeGrafter"/>
</dbReference>
<dbReference type="PROSITE" id="PS51078">
    <property type="entry name" value="ICLR_ED"/>
    <property type="match status" value="1"/>
</dbReference>
<evidence type="ECO:0000313" key="6">
    <source>
        <dbReference type="EMBL" id="QDO97562.1"/>
    </source>
</evidence>
<dbReference type="PROSITE" id="PS51077">
    <property type="entry name" value="HTH_ICLR"/>
    <property type="match status" value="1"/>
</dbReference>
<evidence type="ECO:0000256" key="3">
    <source>
        <dbReference type="ARBA" id="ARBA00023163"/>
    </source>
</evidence>
<accession>A0A516H1C3</accession>
<evidence type="ECO:0000256" key="2">
    <source>
        <dbReference type="ARBA" id="ARBA00023125"/>
    </source>
</evidence>
<dbReference type="Gene3D" id="1.10.10.10">
    <property type="entry name" value="Winged helix-like DNA-binding domain superfamily/Winged helix DNA-binding domain"/>
    <property type="match status" value="1"/>
</dbReference>
<dbReference type="SUPFAM" id="SSF55781">
    <property type="entry name" value="GAF domain-like"/>
    <property type="match status" value="1"/>
</dbReference>
<dbReference type="PANTHER" id="PTHR30136:SF23">
    <property type="entry name" value="DNA-BINDING TRANSCRIPTIONAL ACTIVATOR MHPR"/>
    <property type="match status" value="1"/>
</dbReference>
<dbReference type="Proteomes" id="UP000317496">
    <property type="component" value="Chromosome"/>
</dbReference>
<dbReference type="RefSeq" id="WP_144068543.1">
    <property type="nucleotide sequence ID" value="NZ_CP041636.1"/>
</dbReference>
<keyword evidence="1" id="KW-0805">Transcription regulation</keyword>
<dbReference type="InterPro" id="IPR036388">
    <property type="entry name" value="WH-like_DNA-bd_sf"/>
</dbReference>
<dbReference type="AlphaFoldDB" id="A0A516H1C3"/>
<dbReference type="InterPro" id="IPR050707">
    <property type="entry name" value="HTH_MetabolicPath_Reg"/>
</dbReference>
<dbReference type="SUPFAM" id="SSF46785">
    <property type="entry name" value="Winged helix' DNA-binding domain"/>
    <property type="match status" value="1"/>
</dbReference>
<name>A0A516H1C3_9PROT</name>